<accession>A0ABR1VKL6</accession>
<gene>
    <name evidence="1" type="ORF">PG996_005123</name>
</gene>
<reference evidence="1 2" key="1">
    <citation type="submission" date="2023-01" db="EMBL/GenBank/DDBJ databases">
        <title>Analysis of 21 Apiospora genomes using comparative genomics revels a genus with tremendous synthesis potential of carbohydrate active enzymes and secondary metabolites.</title>
        <authorList>
            <person name="Sorensen T."/>
        </authorList>
    </citation>
    <scope>NUCLEOTIDE SEQUENCE [LARGE SCALE GENOMIC DNA]</scope>
    <source>
        <strain evidence="1 2">CBS 83171</strain>
    </source>
</reference>
<proteinExistence type="predicted"/>
<keyword evidence="2" id="KW-1185">Reference proteome</keyword>
<evidence type="ECO:0000313" key="1">
    <source>
        <dbReference type="EMBL" id="KAK8071775.1"/>
    </source>
</evidence>
<comment type="caution">
    <text evidence="1">The sequence shown here is derived from an EMBL/GenBank/DDBJ whole genome shotgun (WGS) entry which is preliminary data.</text>
</comment>
<dbReference type="EMBL" id="JAQQWM010000003">
    <property type="protein sequence ID" value="KAK8071775.1"/>
    <property type="molecule type" value="Genomic_DNA"/>
</dbReference>
<dbReference type="Proteomes" id="UP001446871">
    <property type="component" value="Unassembled WGS sequence"/>
</dbReference>
<evidence type="ECO:0000313" key="2">
    <source>
        <dbReference type="Proteomes" id="UP001446871"/>
    </source>
</evidence>
<sequence length="132" mass="14410">MAGFHFDLMDRLTSWRHSRIRNPTNPTNSLTDPTRKLMMLPSTLLLRLVLLPVLARTSVRRKAPLLTDSVLVDLAGAELLGPPEPPLAAHGRVGCHLSQSSHEIHLILGQLLDEFRSLQGSLRVGLGGGLAL</sequence>
<protein>
    <submittedName>
        <fullName evidence="1">Uncharacterized protein</fullName>
    </submittedName>
</protein>
<name>A0ABR1VKL6_9PEZI</name>
<organism evidence="1 2">
    <name type="scientific">Apiospora saccharicola</name>
    <dbReference type="NCBI Taxonomy" id="335842"/>
    <lineage>
        <taxon>Eukaryota</taxon>
        <taxon>Fungi</taxon>
        <taxon>Dikarya</taxon>
        <taxon>Ascomycota</taxon>
        <taxon>Pezizomycotina</taxon>
        <taxon>Sordariomycetes</taxon>
        <taxon>Xylariomycetidae</taxon>
        <taxon>Amphisphaeriales</taxon>
        <taxon>Apiosporaceae</taxon>
        <taxon>Apiospora</taxon>
    </lineage>
</organism>